<keyword evidence="2 5" id="KW-0812">Transmembrane</keyword>
<dbReference type="InterPro" id="IPR003752">
    <property type="entry name" value="DiS_bond_form_DsbB/BdbC"/>
</dbReference>
<dbReference type="EMBL" id="LMTR01000015">
    <property type="protein sequence ID" value="KWT72081.1"/>
    <property type="molecule type" value="Genomic_DNA"/>
</dbReference>
<protein>
    <submittedName>
        <fullName evidence="6">Putative inner membrane protein</fullName>
    </submittedName>
</protein>
<dbReference type="Proteomes" id="UP000059074">
    <property type="component" value="Unassembled WGS sequence"/>
</dbReference>
<dbReference type="InterPro" id="IPR023380">
    <property type="entry name" value="DsbB-like_sf"/>
</dbReference>
<dbReference type="GO" id="GO:0015035">
    <property type="term" value="F:protein-disulfide reductase activity"/>
    <property type="evidence" value="ECO:0007669"/>
    <property type="project" value="InterPro"/>
</dbReference>
<feature type="transmembrane region" description="Helical" evidence="5">
    <location>
        <begin position="12"/>
        <end position="30"/>
    </location>
</feature>
<reference evidence="6 7" key="1">
    <citation type="submission" date="2015-10" db="EMBL/GenBank/DDBJ databases">
        <title>Transcriptomic analysis of a linuron degrading triple-species bacterial consortium.</title>
        <authorList>
            <person name="Albers P."/>
        </authorList>
    </citation>
    <scope>NUCLEOTIDE SEQUENCE [LARGE SCALE GENOMIC DNA]</scope>
    <source>
        <strain evidence="6 7">WDL6</strain>
    </source>
</reference>
<dbReference type="PATRIC" id="fig|121290.4.peg.3020"/>
<dbReference type="STRING" id="121290.APY04_0364"/>
<organism evidence="6 7">
    <name type="scientific">Hyphomicrobium sulfonivorans</name>
    <dbReference type="NCBI Taxonomy" id="121290"/>
    <lineage>
        <taxon>Bacteria</taxon>
        <taxon>Pseudomonadati</taxon>
        <taxon>Pseudomonadota</taxon>
        <taxon>Alphaproteobacteria</taxon>
        <taxon>Hyphomicrobiales</taxon>
        <taxon>Hyphomicrobiaceae</taxon>
        <taxon>Hyphomicrobium</taxon>
    </lineage>
</organism>
<dbReference type="RefSeq" id="WP_068459147.1">
    <property type="nucleotide sequence ID" value="NZ_LMTR01000015.1"/>
</dbReference>
<evidence type="ECO:0000256" key="3">
    <source>
        <dbReference type="ARBA" id="ARBA00022989"/>
    </source>
</evidence>
<evidence type="ECO:0000256" key="2">
    <source>
        <dbReference type="ARBA" id="ARBA00022692"/>
    </source>
</evidence>
<dbReference type="GO" id="GO:0016020">
    <property type="term" value="C:membrane"/>
    <property type="evidence" value="ECO:0007669"/>
    <property type="project" value="UniProtKB-SubCell"/>
</dbReference>
<gene>
    <name evidence="6" type="ORF">APY04_0364</name>
</gene>
<dbReference type="Gene3D" id="1.20.1550.10">
    <property type="entry name" value="DsbB-like"/>
    <property type="match status" value="1"/>
</dbReference>
<feature type="transmembrane region" description="Helical" evidence="5">
    <location>
        <begin position="106"/>
        <end position="127"/>
    </location>
</feature>
<accession>A0A109BNI0</accession>
<keyword evidence="3 5" id="KW-1133">Transmembrane helix</keyword>
<comment type="caution">
    <text evidence="6">The sequence shown here is derived from an EMBL/GenBank/DDBJ whole genome shotgun (WGS) entry which is preliminary data.</text>
</comment>
<comment type="subcellular location">
    <subcellularLocation>
        <location evidence="1">Membrane</location>
        <topology evidence="1">Multi-pass membrane protein</topology>
    </subcellularLocation>
</comment>
<evidence type="ECO:0000256" key="4">
    <source>
        <dbReference type="ARBA" id="ARBA00023136"/>
    </source>
</evidence>
<dbReference type="Pfam" id="PF02600">
    <property type="entry name" value="DsbB"/>
    <property type="match status" value="1"/>
</dbReference>
<dbReference type="AlphaFoldDB" id="A0A109BNI0"/>
<keyword evidence="4 5" id="KW-0472">Membrane</keyword>
<keyword evidence="7" id="KW-1185">Reference proteome</keyword>
<dbReference type="SUPFAM" id="SSF158442">
    <property type="entry name" value="DsbB-like"/>
    <property type="match status" value="1"/>
</dbReference>
<feature type="transmembrane region" description="Helical" evidence="5">
    <location>
        <begin position="42"/>
        <end position="59"/>
    </location>
</feature>
<dbReference type="GO" id="GO:0006457">
    <property type="term" value="P:protein folding"/>
    <property type="evidence" value="ECO:0007669"/>
    <property type="project" value="InterPro"/>
</dbReference>
<evidence type="ECO:0000256" key="5">
    <source>
        <dbReference type="SAM" id="Phobius"/>
    </source>
</evidence>
<name>A0A109BNI0_HYPSL</name>
<proteinExistence type="predicted"/>
<evidence type="ECO:0000313" key="6">
    <source>
        <dbReference type="EMBL" id="KWT72081.1"/>
    </source>
</evidence>
<evidence type="ECO:0000313" key="7">
    <source>
        <dbReference type="Proteomes" id="UP000059074"/>
    </source>
</evidence>
<sequence length="187" mass="19934">MDISAQQAVRLNALALYAISAVLLVAFYWQLAYDELPCPLCLLQRVAFVAMAVGPILTIRFGPKPLHYALVLFAALLGAAVAARQILLHIMPGDAGFGSAFMGYHFYTWAFIVFVAGIFAAAVMLCFGGQFSRSDAADATPAPRRGQFEMGAVALVMALTALNAASVLLECGFASCPGNPVHYELLQ</sequence>
<feature type="transmembrane region" description="Helical" evidence="5">
    <location>
        <begin position="66"/>
        <end position="86"/>
    </location>
</feature>
<evidence type="ECO:0000256" key="1">
    <source>
        <dbReference type="ARBA" id="ARBA00004141"/>
    </source>
</evidence>
<feature type="transmembrane region" description="Helical" evidence="5">
    <location>
        <begin position="148"/>
        <end position="169"/>
    </location>
</feature>